<dbReference type="SUPFAM" id="SSF111038">
    <property type="entry name" value="YjbQ-like"/>
    <property type="match status" value="1"/>
</dbReference>
<accession>A0A4U1JA51</accession>
<keyword evidence="3" id="KW-1185">Reference proteome</keyword>
<organism evidence="2 3">
    <name type="scientific">Polyangium fumosum</name>
    <dbReference type="NCBI Taxonomy" id="889272"/>
    <lineage>
        <taxon>Bacteria</taxon>
        <taxon>Pseudomonadati</taxon>
        <taxon>Myxococcota</taxon>
        <taxon>Polyangia</taxon>
        <taxon>Polyangiales</taxon>
        <taxon>Polyangiaceae</taxon>
        <taxon>Polyangium</taxon>
    </lineage>
</organism>
<name>A0A4U1JA51_9BACT</name>
<evidence type="ECO:0000256" key="1">
    <source>
        <dbReference type="ARBA" id="ARBA00005534"/>
    </source>
</evidence>
<dbReference type="PIRSF" id="PIRSF004681">
    <property type="entry name" value="UCP004681"/>
    <property type="match status" value="1"/>
</dbReference>
<comment type="caution">
    <text evidence="2">The sequence shown here is derived from an EMBL/GenBank/DDBJ whole genome shotgun (WGS) entry which is preliminary data.</text>
</comment>
<dbReference type="EMBL" id="SSMQ01000021">
    <property type="protein sequence ID" value="TKD05293.1"/>
    <property type="molecule type" value="Genomic_DNA"/>
</dbReference>
<dbReference type="PANTHER" id="PTHR30615">
    <property type="entry name" value="UNCHARACTERIZED PROTEIN YJBQ-RELATED"/>
    <property type="match status" value="1"/>
</dbReference>
<reference evidence="2 3" key="1">
    <citation type="submission" date="2019-04" db="EMBL/GenBank/DDBJ databases">
        <authorList>
            <person name="Li Y."/>
            <person name="Wang J."/>
        </authorList>
    </citation>
    <scope>NUCLEOTIDE SEQUENCE [LARGE SCALE GENOMIC DNA]</scope>
    <source>
        <strain evidence="2 3">DSM 14668</strain>
    </source>
</reference>
<dbReference type="InterPro" id="IPR035917">
    <property type="entry name" value="YjbQ-like_sf"/>
</dbReference>
<dbReference type="RefSeq" id="WP_136930841.1">
    <property type="nucleotide sequence ID" value="NZ_SSMQ01000021.1"/>
</dbReference>
<comment type="similarity">
    <text evidence="1">Belongs to the UPF0047 family.</text>
</comment>
<protein>
    <submittedName>
        <fullName evidence="2">YjbQ family protein</fullName>
    </submittedName>
</protein>
<dbReference type="InterPro" id="IPR001602">
    <property type="entry name" value="UPF0047_YjbQ-like"/>
</dbReference>
<evidence type="ECO:0000313" key="2">
    <source>
        <dbReference type="EMBL" id="TKD05293.1"/>
    </source>
</evidence>
<dbReference type="AlphaFoldDB" id="A0A4U1JA51"/>
<dbReference type="Pfam" id="PF01894">
    <property type="entry name" value="YjbQ"/>
    <property type="match status" value="1"/>
</dbReference>
<dbReference type="OrthoDB" id="9801725at2"/>
<proteinExistence type="inferred from homology"/>
<evidence type="ECO:0000313" key="3">
    <source>
        <dbReference type="Proteomes" id="UP000309215"/>
    </source>
</evidence>
<sequence>MRENVHQKTLDIRTRGRGLYDVTSAVAAVLDDAGVTIGLCSLFLQHTSASLVVQENADPAVLRDLDRWMARVAPEGAGYEHDAEGPDDMPAHIRAAITSTSLTIPITAGKLALGTWQAIYVWEHRTSPHTRRLVVTVLGASKSP</sequence>
<dbReference type="Gene3D" id="2.60.120.460">
    <property type="entry name" value="YjbQ-like"/>
    <property type="match status" value="1"/>
</dbReference>
<dbReference type="PROSITE" id="PS01314">
    <property type="entry name" value="UPF0047"/>
    <property type="match status" value="1"/>
</dbReference>
<dbReference type="PANTHER" id="PTHR30615:SF8">
    <property type="entry name" value="UPF0047 PROTEIN C4A8.02C"/>
    <property type="match status" value="1"/>
</dbReference>
<dbReference type="Proteomes" id="UP000309215">
    <property type="component" value="Unassembled WGS sequence"/>
</dbReference>
<gene>
    <name evidence="2" type="ORF">E8A74_21070</name>
</gene>
<dbReference type="NCBIfam" id="TIGR00149">
    <property type="entry name" value="TIGR00149_YjbQ"/>
    <property type="match status" value="1"/>
</dbReference>